<keyword evidence="3" id="KW-1185">Reference proteome</keyword>
<proteinExistence type="predicted"/>
<evidence type="ECO:0000313" key="3">
    <source>
        <dbReference type="Proteomes" id="UP000709295"/>
    </source>
</evidence>
<feature type="non-terminal residue" evidence="2">
    <location>
        <position position="1"/>
    </location>
</feature>
<name>A0A8J5IGM2_9STRA</name>
<evidence type="ECO:0000313" key="2">
    <source>
        <dbReference type="EMBL" id="KAG6946348.1"/>
    </source>
</evidence>
<accession>A0A8J5IGM2</accession>
<dbReference type="EMBL" id="JAENGY010001898">
    <property type="protein sequence ID" value="KAG6946348.1"/>
    <property type="molecule type" value="Genomic_DNA"/>
</dbReference>
<reference evidence="2" key="1">
    <citation type="submission" date="2021-01" db="EMBL/GenBank/DDBJ databases">
        <title>Phytophthora aleatoria, a newly-described species from Pinus radiata is distinct from Phytophthora cactorum isolates based on comparative genomics.</title>
        <authorList>
            <person name="Mcdougal R."/>
            <person name="Panda P."/>
            <person name="Williams N."/>
            <person name="Studholme D.J."/>
        </authorList>
    </citation>
    <scope>NUCLEOTIDE SEQUENCE</scope>
    <source>
        <strain evidence="2">NZFS 4037</strain>
    </source>
</reference>
<dbReference type="Proteomes" id="UP000709295">
    <property type="component" value="Unassembled WGS sequence"/>
</dbReference>
<feature type="compositionally biased region" description="Basic residues" evidence="1">
    <location>
        <begin position="126"/>
        <end position="135"/>
    </location>
</feature>
<protein>
    <submittedName>
        <fullName evidence="2">Uncharacterized protein</fullName>
    </submittedName>
</protein>
<organism evidence="2 3">
    <name type="scientific">Phytophthora aleatoria</name>
    <dbReference type="NCBI Taxonomy" id="2496075"/>
    <lineage>
        <taxon>Eukaryota</taxon>
        <taxon>Sar</taxon>
        <taxon>Stramenopiles</taxon>
        <taxon>Oomycota</taxon>
        <taxon>Peronosporomycetes</taxon>
        <taxon>Peronosporales</taxon>
        <taxon>Peronosporaceae</taxon>
        <taxon>Phytophthora</taxon>
    </lineage>
</organism>
<gene>
    <name evidence="2" type="ORF">JG688_00016088</name>
</gene>
<dbReference type="AlphaFoldDB" id="A0A8J5IGM2"/>
<feature type="region of interest" description="Disordered" evidence="1">
    <location>
        <begin position="78"/>
        <end position="162"/>
    </location>
</feature>
<feature type="compositionally biased region" description="Low complexity" evidence="1">
    <location>
        <begin position="78"/>
        <end position="117"/>
    </location>
</feature>
<evidence type="ECO:0000256" key="1">
    <source>
        <dbReference type="SAM" id="MobiDB-lite"/>
    </source>
</evidence>
<comment type="caution">
    <text evidence="2">The sequence shown here is derived from an EMBL/GenBank/DDBJ whole genome shotgun (WGS) entry which is preliminary data.</text>
</comment>
<sequence length="162" mass="17535">MVTVRGKYVSSNNAPFGVAWRELKNQGWTSVRPKARNLECKWEYVRPDGNPNGIMGVNYFHGEDELLDYYTAASKGPSAAAARASPSLPAAVSVTPTAVAPTRSAAPRTSPPASSARIPQATVRKSPAKQRRKPQKAAATSKRWRSSRVKPPSDEEELSEAS</sequence>